<comment type="catalytic activity">
    <reaction evidence="1 9">
        <text>Endohydrolysis of (1-&gt;4)-beta-D-glucosidic linkages in cellulose, lichenin and cereal beta-D-glucans.</text>
        <dbReference type="EC" id="3.2.1.4"/>
    </reaction>
</comment>
<evidence type="ECO:0000256" key="6">
    <source>
        <dbReference type="ARBA" id="ARBA00023295"/>
    </source>
</evidence>
<keyword evidence="3 8" id="KW-0378">Hydrolase</keyword>
<gene>
    <name evidence="12" type="primary">cel17</name>
</gene>
<evidence type="ECO:0000256" key="9">
    <source>
        <dbReference type="RuleBase" id="RU361166"/>
    </source>
</evidence>
<reference evidence="12" key="1">
    <citation type="submission" date="2018-10" db="EMBL/GenBank/DDBJ databases">
        <title>Two cellulase genes directly activated by a HD-Zip transcription factor were involved in the litchi fruitlet abscission.</title>
        <authorList>
            <person name="Li C."/>
            <person name="Zhao M."/>
            <person name="Ma X."/>
            <person name="Wen Z."/>
            <person name="Ning X."/>
            <person name="Wu H."/>
            <person name="Li J."/>
        </authorList>
    </citation>
    <scope>NUCLEOTIDE SEQUENCE</scope>
    <source>
        <tissue evidence="12">Fruit abscission zone</tissue>
    </source>
</reference>
<dbReference type="Gene3D" id="1.50.10.10">
    <property type="match status" value="1"/>
</dbReference>
<keyword evidence="5 8" id="KW-0119">Carbohydrate metabolism</keyword>
<dbReference type="PROSITE" id="PS00698">
    <property type="entry name" value="GH9_3"/>
    <property type="match status" value="1"/>
</dbReference>
<dbReference type="InterPro" id="IPR012341">
    <property type="entry name" value="6hp_glycosidase-like_sf"/>
</dbReference>
<dbReference type="InterPro" id="IPR033126">
    <property type="entry name" value="Glyco_hydro_9_Asp/Glu_AS"/>
</dbReference>
<feature type="active site" evidence="8">
    <location>
        <position position="498"/>
    </location>
</feature>
<feature type="active site" evidence="8">
    <location>
        <position position="507"/>
    </location>
</feature>
<dbReference type="GO" id="GO:0030245">
    <property type="term" value="P:cellulose catabolic process"/>
    <property type="evidence" value="ECO:0007669"/>
    <property type="project" value="UniProtKB-KW"/>
</dbReference>
<feature type="region of interest" description="Disordered" evidence="10">
    <location>
        <begin position="1"/>
        <end position="38"/>
    </location>
</feature>
<evidence type="ECO:0000259" key="11">
    <source>
        <dbReference type="Pfam" id="PF00759"/>
    </source>
</evidence>
<keyword evidence="4 9" id="KW-0136">Cellulose degradation</keyword>
<feature type="domain" description="Glycoside hydrolase family 9" evidence="11">
    <location>
        <begin position="131"/>
        <end position="520"/>
    </location>
</feature>
<dbReference type="InterPro" id="IPR001701">
    <property type="entry name" value="Glyco_hydro_9"/>
</dbReference>
<keyword evidence="7 8" id="KW-0624">Polysaccharide degradation</keyword>
<dbReference type="PANTHER" id="PTHR22298">
    <property type="entry name" value="ENDO-1,4-BETA-GLUCANASE"/>
    <property type="match status" value="1"/>
</dbReference>
<dbReference type="InterPro" id="IPR008928">
    <property type="entry name" value="6-hairpin_glycosidase_sf"/>
</dbReference>
<evidence type="ECO:0000256" key="2">
    <source>
        <dbReference type="ARBA" id="ARBA00007072"/>
    </source>
</evidence>
<accession>A0A4P8NZ02</accession>
<dbReference type="EMBL" id="MK051117">
    <property type="protein sequence ID" value="QCQ73722.1"/>
    <property type="molecule type" value="mRNA"/>
</dbReference>
<name>A0A4P8NZ02_LITCN</name>
<dbReference type="EC" id="3.2.1.4" evidence="9"/>
<dbReference type="Pfam" id="PF00759">
    <property type="entry name" value="Glyco_hydro_9"/>
    <property type="match status" value="1"/>
</dbReference>
<evidence type="ECO:0000256" key="5">
    <source>
        <dbReference type="ARBA" id="ARBA00023277"/>
    </source>
</evidence>
<sequence>MPERTNVWGGSFEISPQEDQNTTEDWDYDGAAYRSRPSEEEVKQSWLLRPEREGQMKKKKKFAYGKMIKHCWVCRFGWFYRPRCCAGGLPLPPPPYSPSGKLPQHNNVSWRSNSCLKDGEKIFINSLVGGGKYDAAGELDHIKDIIKWGTDYMLKTFNSAAQIAGGNPNSKETNPHDLNCWMRSEGITNTDQRQVFVCRTDCPALAGETAAALASSLIVFKDSREYSRKLVHGAKVLFKFATKEQDAKYYGGSDPFSVYYNSTGYWDEFVWAGAWLYCATGNTSYLRLVTDPTVANHSEAFRTDPDRGVLSWNNKHVGTQLLLTRMRMFLGYSYPYEEMLRIFQNQLDDIMCSYLSRFPNFKRTRGGLILLNHGKPRPLQYVVNAVFLTTLYTDYLESIDTHGIHCGPVCRANEDLRRFAKRQMDYILGKNPQRMSYVVGFSDRFPQHVLHREASISRNKKTYSCQAGQKWRDSLKPNPNIIVEAMVGGPDQKDNFRDIRSNYNYTEPTIAGNAGLVPALMALSGKKLQGLTGTPYFMQFLPCIHPNHHLGYLKLF</sequence>
<evidence type="ECO:0000256" key="10">
    <source>
        <dbReference type="SAM" id="MobiDB-lite"/>
    </source>
</evidence>
<dbReference type="SUPFAM" id="SSF48208">
    <property type="entry name" value="Six-hairpin glycosidases"/>
    <property type="match status" value="1"/>
</dbReference>
<evidence type="ECO:0000256" key="4">
    <source>
        <dbReference type="ARBA" id="ARBA00023001"/>
    </source>
</evidence>
<keyword evidence="6 8" id="KW-0326">Glycosidase</keyword>
<protein>
    <recommendedName>
        <fullName evidence="9">Endoglucanase</fullName>
        <ecNumber evidence="9">3.2.1.4</ecNumber>
    </recommendedName>
</protein>
<evidence type="ECO:0000256" key="1">
    <source>
        <dbReference type="ARBA" id="ARBA00000966"/>
    </source>
</evidence>
<evidence type="ECO:0000313" key="12">
    <source>
        <dbReference type="EMBL" id="QCQ73722.1"/>
    </source>
</evidence>
<evidence type="ECO:0000256" key="3">
    <source>
        <dbReference type="ARBA" id="ARBA00022801"/>
    </source>
</evidence>
<dbReference type="GO" id="GO:0008810">
    <property type="term" value="F:cellulase activity"/>
    <property type="evidence" value="ECO:0007669"/>
    <property type="project" value="UniProtKB-EC"/>
</dbReference>
<dbReference type="AlphaFoldDB" id="A0A4P8NZ02"/>
<evidence type="ECO:0000256" key="7">
    <source>
        <dbReference type="ARBA" id="ARBA00023326"/>
    </source>
</evidence>
<comment type="similarity">
    <text evidence="2 8 9">Belongs to the glycosyl hydrolase 9 (cellulase E) family.</text>
</comment>
<organism evidence="12">
    <name type="scientific">Litchi chinensis</name>
    <name type="common">Lychee</name>
    <dbReference type="NCBI Taxonomy" id="151069"/>
    <lineage>
        <taxon>Eukaryota</taxon>
        <taxon>Viridiplantae</taxon>
        <taxon>Streptophyta</taxon>
        <taxon>Embryophyta</taxon>
        <taxon>Tracheophyta</taxon>
        <taxon>Spermatophyta</taxon>
        <taxon>Magnoliopsida</taxon>
        <taxon>eudicotyledons</taxon>
        <taxon>Gunneridae</taxon>
        <taxon>Pentapetalae</taxon>
        <taxon>rosids</taxon>
        <taxon>malvids</taxon>
        <taxon>Sapindales</taxon>
        <taxon>Sapindaceae</taxon>
        <taxon>Litchi</taxon>
    </lineage>
</organism>
<proteinExistence type="evidence at transcript level"/>
<evidence type="ECO:0000256" key="8">
    <source>
        <dbReference type="PROSITE-ProRule" id="PRU10060"/>
    </source>
</evidence>